<organism evidence="12 13">
    <name type="scientific">Geotrypetes seraphini</name>
    <name type="common">Gaboon caecilian</name>
    <name type="synonym">Caecilia seraphini</name>
    <dbReference type="NCBI Taxonomy" id="260995"/>
    <lineage>
        <taxon>Eukaryota</taxon>
        <taxon>Metazoa</taxon>
        <taxon>Chordata</taxon>
        <taxon>Craniata</taxon>
        <taxon>Vertebrata</taxon>
        <taxon>Euteleostomi</taxon>
        <taxon>Amphibia</taxon>
        <taxon>Gymnophiona</taxon>
        <taxon>Geotrypetes</taxon>
    </lineage>
</organism>
<dbReference type="FunCoup" id="A0A6P8RBD1">
    <property type="interactions" value="1326"/>
</dbReference>
<comment type="subcellular location">
    <subcellularLocation>
        <location evidence="1">Cytoplasm</location>
        <location evidence="1">Cytoskeleton</location>
        <location evidence="1">Microtubule organizing center</location>
        <location evidence="1">Centrosome</location>
    </subcellularLocation>
</comment>
<dbReference type="InterPro" id="IPR001611">
    <property type="entry name" value="Leu-rich_rpt"/>
</dbReference>
<dbReference type="InterPro" id="IPR050576">
    <property type="entry name" value="Cilia_flagella_integrity"/>
</dbReference>
<dbReference type="OrthoDB" id="5954088at2759"/>
<keyword evidence="12" id="KW-1185">Reference proteome</keyword>
<dbReference type="PANTHER" id="PTHR45973">
    <property type="entry name" value="PROTEIN PHOSPHATASE 1 REGULATORY SUBUNIT SDS22-RELATED"/>
    <property type="match status" value="1"/>
</dbReference>
<evidence type="ECO:0000256" key="2">
    <source>
        <dbReference type="ARBA" id="ARBA00022490"/>
    </source>
</evidence>
<keyword evidence="5" id="KW-0970">Cilium biogenesis/degradation</keyword>
<evidence type="ECO:0000256" key="1">
    <source>
        <dbReference type="ARBA" id="ARBA00004300"/>
    </source>
</evidence>
<keyword evidence="10" id="KW-0175">Coiled coil</keyword>
<feature type="compositionally biased region" description="Polar residues" evidence="11">
    <location>
        <begin position="706"/>
        <end position="716"/>
    </location>
</feature>
<comment type="function">
    <text evidence="7">Acts as a key negative regulator of ciliogenesis in collaboration with CCP110 by capping the mother centriole thereby preventing cilia formation. Required for recruitment of CCP110 to the centrosome.</text>
</comment>
<dbReference type="PROSITE" id="PS51450">
    <property type="entry name" value="LRR"/>
    <property type="match status" value="5"/>
</dbReference>
<feature type="region of interest" description="Disordered" evidence="11">
    <location>
        <begin position="733"/>
        <end position="756"/>
    </location>
</feature>
<evidence type="ECO:0000313" key="13">
    <source>
        <dbReference type="RefSeq" id="XP_033796821.1"/>
    </source>
</evidence>
<evidence type="ECO:0000256" key="7">
    <source>
        <dbReference type="ARBA" id="ARBA00058656"/>
    </source>
</evidence>
<evidence type="ECO:0000313" key="12">
    <source>
        <dbReference type="Proteomes" id="UP000515159"/>
    </source>
</evidence>
<proteinExistence type="predicted"/>
<evidence type="ECO:0000256" key="5">
    <source>
        <dbReference type="ARBA" id="ARBA00022794"/>
    </source>
</evidence>
<keyword evidence="2" id="KW-0963">Cytoplasm</keyword>
<reference evidence="13" key="1">
    <citation type="submission" date="2025-08" db="UniProtKB">
        <authorList>
            <consortium name="RefSeq"/>
        </authorList>
    </citation>
    <scope>IDENTIFICATION</scope>
</reference>
<evidence type="ECO:0000256" key="10">
    <source>
        <dbReference type="SAM" id="Coils"/>
    </source>
</evidence>
<dbReference type="Pfam" id="PF14580">
    <property type="entry name" value="LRR_9"/>
    <property type="match status" value="1"/>
</dbReference>
<dbReference type="RefSeq" id="XP_033796821.1">
    <property type="nucleotide sequence ID" value="XM_033940930.1"/>
</dbReference>
<feature type="coiled-coil region" evidence="10">
    <location>
        <begin position="568"/>
        <end position="602"/>
    </location>
</feature>
<feature type="region of interest" description="Disordered" evidence="11">
    <location>
        <begin position="694"/>
        <end position="716"/>
    </location>
</feature>
<feature type="region of interest" description="Disordered" evidence="11">
    <location>
        <begin position="411"/>
        <end position="430"/>
    </location>
</feature>
<evidence type="ECO:0000256" key="3">
    <source>
        <dbReference type="ARBA" id="ARBA00022614"/>
    </source>
</evidence>
<dbReference type="PANTHER" id="PTHR45973:SF2">
    <property type="entry name" value="CENTROSOMAL PROTEIN OF 97 KDA"/>
    <property type="match status" value="1"/>
</dbReference>
<dbReference type="Gene3D" id="3.80.10.10">
    <property type="entry name" value="Ribonuclease Inhibitor"/>
    <property type="match status" value="2"/>
</dbReference>
<dbReference type="SUPFAM" id="SSF52058">
    <property type="entry name" value="L domain-like"/>
    <property type="match status" value="1"/>
</dbReference>
<dbReference type="GeneID" id="117358958"/>
<dbReference type="GO" id="GO:1902018">
    <property type="term" value="P:negative regulation of cilium assembly"/>
    <property type="evidence" value="ECO:0007669"/>
    <property type="project" value="TreeGrafter"/>
</dbReference>
<dbReference type="InterPro" id="IPR003591">
    <property type="entry name" value="Leu-rich_rpt_typical-subtyp"/>
</dbReference>
<dbReference type="GO" id="GO:0030030">
    <property type="term" value="P:cell projection organization"/>
    <property type="evidence" value="ECO:0007669"/>
    <property type="project" value="UniProtKB-KW"/>
</dbReference>
<dbReference type="CDD" id="cd23767">
    <property type="entry name" value="IQCD"/>
    <property type="match status" value="1"/>
</dbReference>
<evidence type="ECO:0000256" key="8">
    <source>
        <dbReference type="ARBA" id="ARBA00068862"/>
    </source>
</evidence>
<evidence type="ECO:0000256" key="4">
    <source>
        <dbReference type="ARBA" id="ARBA00022737"/>
    </source>
</evidence>
<sequence length="837" mass="93377">MAAAEDARKEAMTAQKEGSIVDFSGQGLQKLGPVLPCPADTHTLILDKNQIIKLEHLDKCKNLIQLSVANNRLVRMMGLAKLTRLRVLNLPHNSIGYMEGLKELVHLEWLNLSGNNLKMMDQVNSCISLQHLDLSDNNICQIGDISKLGSLKTLLLHGNSITSLRPAPACLSYNLTILSLAENEIRDLNEISFLACLPELEQLSIMNNPCVIATPSIPGFDYRPYIVSWCLNLKVLDGYLVSHKESLKAEWLYSQGKGRSYRPGQHIQLVQYLAAVCPLSSILGLQTAEDAKLEKILSKQRLHQRQLMHQSRNEEHSDNCVPNRTPVIIAESPSLIQEPHVTYETEPVIQVDSWLGANANENPCAVSIFSSSRVTGRPALNDIYLEDSQTDEDKLNCSLLSSESTFMPVAPGLSPVSPVEERVPGMTTEPDASDSVLEIVKKFNKEKEEKPEKTSLGTGECSLLGEEGVFPSFDLQMSNENVTPRLGKHPVDSSVVMGCDSDSLSLPHVESATSTSCLDMVSEKTEAKGSAFLDQDSDRLQKMNKAAVKLQACWKGFHTRTYNRRAQEARYEIRLSRMQEHIQFLTEEVTRLKKECEEEQIQRLVQEEAVKFLWIQVQSLQEWQLSVKKHFDKCKQSDVPSSEFLCACKLTVQPLNPNSETSPQPADESNVCTEKSILDFPDSGFHSNMIDQTQQHNSLDPEKNSTEGISSSNAATSLETVKQYSDFVLELPSSTEEPSDNHGECSKDSSNSEQDSSLLQQYLNSVQQQEDIDDRTVDSQPQTAESLSNVLTTDTSHDISNIWQEEISQSTVDCQSDIEAQEEHIPSFQMQHLSLAF</sequence>
<evidence type="ECO:0000256" key="9">
    <source>
        <dbReference type="ARBA" id="ARBA00076677"/>
    </source>
</evidence>
<keyword evidence="4" id="KW-0677">Repeat</keyword>
<evidence type="ECO:0000256" key="11">
    <source>
        <dbReference type="SAM" id="MobiDB-lite"/>
    </source>
</evidence>
<name>A0A6P8RBD1_GEOSA</name>
<dbReference type="AlphaFoldDB" id="A0A6P8RBD1"/>
<dbReference type="PROSITE" id="PS50096">
    <property type="entry name" value="IQ"/>
    <property type="match status" value="1"/>
</dbReference>
<dbReference type="InParanoid" id="A0A6P8RBD1"/>
<dbReference type="CTD" id="79598"/>
<keyword evidence="3" id="KW-0433">Leucine-rich repeat</keyword>
<dbReference type="SMART" id="SM00369">
    <property type="entry name" value="LRR_TYP"/>
    <property type="match status" value="3"/>
</dbReference>
<protein>
    <recommendedName>
        <fullName evidence="8">Centrosomal protein of 97 kDa</fullName>
    </recommendedName>
    <alternativeName>
        <fullName evidence="9">Leucine-rich repeat and IQ domain-containing protein 2</fullName>
    </alternativeName>
</protein>
<keyword evidence="6" id="KW-0206">Cytoskeleton</keyword>
<accession>A0A6P8RBD1</accession>
<dbReference type="KEGG" id="gsh:117358958"/>
<dbReference type="InterPro" id="IPR032675">
    <property type="entry name" value="LRR_dom_sf"/>
</dbReference>
<dbReference type="GO" id="GO:0005813">
    <property type="term" value="C:centrosome"/>
    <property type="evidence" value="ECO:0007669"/>
    <property type="project" value="UniProtKB-SubCell"/>
</dbReference>
<dbReference type="Proteomes" id="UP000515159">
    <property type="component" value="Chromosome 4"/>
</dbReference>
<dbReference type="FunFam" id="3.80.10.10:FF:000165">
    <property type="entry name" value="Centrosomal protein of 97 kDa"/>
    <property type="match status" value="1"/>
</dbReference>
<evidence type="ECO:0000256" key="6">
    <source>
        <dbReference type="ARBA" id="ARBA00023212"/>
    </source>
</evidence>
<gene>
    <name evidence="13" type="primary">CEP97</name>
</gene>